<keyword evidence="2 7" id="KW-0699">rRNA-binding</keyword>
<evidence type="ECO:0000256" key="4">
    <source>
        <dbReference type="ARBA" id="ARBA00022980"/>
    </source>
</evidence>
<comment type="function">
    <text evidence="7">Binds to the 23S rRNA.</text>
</comment>
<dbReference type="Proteomes" id="UP000050961">
    <property type="component" value="Unassembled WGS sequence"/>
</dbReference>
<proteinExistence type="inferred from homology"/>
<evidence type="ECO:0000259" key="8">
    <source>
        <dbReference type="Pfam" id="PF01281"/>
    </source>
</evidence>
<dbReference type="OrthoDB" id="9788336at2"/>
<organism evidence="10 11">
    <name type="scientific">Liquorilactobacillus sucicola DSM 21376 = JCM 15457</name>
    <dbReference type="NCBI Taxonomy" id="1423806"/>
    <lineage>
        <taxon>Bacteria</taxon>
        <taxon>Bacillati</taxon>
        <taxon>Bacillota</taxon>
        <taxon>Bacilli</taxon>
        <taxon>Lactobacillales</taxon>
        <taxon>Lactobacillaceae</taxon>
        <taxon>Liquorilactobacillus</taxon>
    </lineage>
</organism>
<dbReference type="PANTHER" id="PTHR21368">
    <property type="entry name" value="50S RIBOSOMAL PROTEIN L9"/>
    <property type="match status" value="1"/>
</dbReference>
<dbReference type="eggNOG" id="COG0359">
    <property type="taxonomic scope" value="Bacteria"/>
</dbReference>
<dbReference type="Gene3D" id="3.10.430.100">
    <property type="entry name" value="Ribosomal protein L9, C-terminal domain"/>
    <property type="match status" value="1"/>
</dbReference>
<dbReference type="SUPFAM" id="SSF55653">
    <property type="entry name" value="Ribosomal protein L9 C-domain"/>
    <property type="match status" value="1"/>
</dbReference>
<reference evidence="10 11" key="1">
    <citation type="journal article" date="2015" name="Genome Announc.">
        <title>Expanding the biotechnology potential of lactobacilli through comparative genomics of 213 strains and associated genera.</title>
        <authorList>
            <person name="Sun Z."/>
            <person name="Harris H.M."/>
            <person name="McCann A."/>
            <person name="Guo C."/>
            <person name="Argimon S."/>
            <person name="Zhang W."/>
            <person name="Yang X."/>
            <person name="Jeffery I.B."/>
            <person name="Cooney J.C."/>
            <person name="Kagawa T.F."/>
            <person name="Liu W."/>
            <person name="Song Y."/>
            <person name="Salvetti E."/>
            <person name="Wrobel A."/>
            <person name="Rasinkangas P."/>
            <person name="Parkhill J."/>
            <person name="Rea M.C."/>
            <person name="O'Sullivan O."/>
            <person name="Ritari J."/>
            <person name="Douillard F.P."/>
            <person name="Paul Ross R."/>
            <person name="Yang R."/>
            <person name="Briner A.E."/>
            <person name="Felis G.E."/>
            <person name="de Vos W.M."/>
            <person name="Barrangou R."/>
            <person name="Klaenhammer T.R."/>
            <person name="Caufield P.W."/>
            <person name="Cui Y."/>
            <person name="Zhang H."/>
            <person name="O'Toole P.W."/>
        </authorList>
    </citation>
    <scope>NUCLEOTIDE SEQUENCE [LARGE SCALE GENOMIC DNA]</scope>
    <source>
        <strain evidence="10 11">DSM 21376</strain>
    </source>
</reference>
<dbReference type="PATRIC" id="fig|1423806.3.peg.290"/>
<dbReference type="FunFam" id="3.10.430.100:FF:000002">
    <property type="entry name" value="50S ribosomal protein L9"/>
    <property type="match status" value="1"/>
</dbReference>
<evidence type="ECO:0000256" key="3">
    <source>
        <dbReference type="ARBA" id="ARBA00022884"/>
    </source>
</evidence>
<evidence type="ECO:0000313" key="10">
    <source>
        <dbReference type="EMBL" id="KRN06728.1"/>
    </source>
</evidence>
<dbReference type="Pfam" id="PF03948">
    <property type="entry name" value="Ribosomal_L9_C"/>
    <property type="match status" value="1"/>
</dbReference>
<dbReference type="RefSeq" id="WP_034989405.1">
    <property type="nucleotide sequence ID" value="NZ_AYZF01000008.1"/>
</dbReference>
<dbReference type="Pfam" id="PF01281">
    <property type="entry name" value="Ribosomal_L9_N"/>
    <property type="match status" value="1"/>
</dbReference>
<dbReference type="GO" id="GO:1990904">
    <property type="term" value="C:ribonucleoprotein complex"/>
    <property type="evidence" value="ECO:0007669"/>
    <property type="project" value="UniProtKB-KW"/>
</dbReference>
<gene>
    <name evidence="7" type="primary">rplI</name>
    <name evidence="10" type="ORF">FD15_GL000283</name>
</gene>
<comment type="caution">
    <text evidence="10">The sequence shown here is derived from an EMBL/GenBank/DDBJ whole genome shotgun (WGS) entry which is preliminary data.</text>
</comment>
<dbReference type="InterPro" id="IPR000244">
    <property type="entry name" value="Ribosomal_bL9"/>
</dbReference>
<sequence>MKVIFVQDVRGKGKRGEIKSIPDGYANFLIKANKAKAATAQALSQLKAQKRAEEKKDAETLAEAKVLKEKLESGEMVVELKAKAGEDGRLFGSITSKQVAQTLAKQYGLKIDKRKMELPEPIKALGYTNIPVKLHNQVTAKIRVHVAEK</sequence>
<dbReference type="GO" id="GO:0005840">
    <property type="term" value="C:ribosome"/>
    <property type="evidence" value="ECO:0007669"/>
    <property type="project" value="UniProtKB-KW"/>
</dbReference>
<dbReference type="InterPro" id="IPR036791">
    <property type="entry name" value="Ribosomal_bL9_C_sf"/>
</dbReference>
<evidence type="ECO:0000256" key="1">
    <source>
        <dbReference type="ARBA" id="ARBA00010605"/>
    </source>
</evidence>
<dbReference type="GO" id="GO:0003735">
    <property type="term" value="F:structural constituent of ribosome"/>
    <property type="evidence" value="ECO:0007669"/>
    <property type="project" value="InterPro"/>
</dbReference>
<evidence type="ECO:0000256" key="5">
    <source>
        <dbReference type="ARBA" id="ARBA00023274"/>
    </source>
</evidence>
<keyword evidence="11" id="KW-1185">Reference proteome</keyword>
<keyword evidence="5 7" id="KW-0687">Ribonucleoprotein</keyword>
<evidence type="ECO:0000259" key="9">
    <source>
        <dbReference type="Pfam" id="PF03948"/>
    </source>
</evidence>
<protein>
    <recommendedName>
        <fullName evidence="6 7">Large ribosomal subunit protein bL9</fullName>
    </recommendedName>
</protein>
<dbReference type="GO" id="GO:0006412">
    <property type="term" value="P:translation"/>
    <property type="evidence" value="ECO:0007669"/>
    <property type="project" value="UniProtKB-UniRule"/>
</dbReference>
<dbReference type="GO" id="GO:0019843">
    <property type="term" value="F:rRNA binding"/>
    <property type="evidence" value="ECO:0007669"/>
    <property type="project" value="UniProtKB-UniRule"/>
</dbReference>
<feature type="domain" description="Large ribosomal subunit protein bL9 C-terminal" evidence="9">
    <location>
        <begin position="62"/>
        <end position="147"/>
    </location>
</feature>
<accession>A0A023CYL8</accession>
<keyword evidence="4 7" id="KW-0689">Ribosomal protein</keyword>
<evidence type="ECO:0000313" key="11">
    <source>
        <dbReference type="Proteomes" id="UP000050961"/>
    </source>
</evidence>
<keyword evidence="3 7" id="KW-0694">RNA-binding</keyword>
<evidence type="ECO:0000256" key="6">
    <source>
        <dbReference type="ARBA" id="ARBA00035292"/>
    </source>
</evidence>
<dbReference type="InterPro" id="IPR036935">
    <property type="entry name" value="Ribosomal_bL9_N_sf"/>
</dbReference>
<dbReference type="SUPFAM" id="SSF55658">
    <property type="entry name" value="L9 N-domain-like"/>
    <property type="match status" value="1"/>
</dbReference>
<dbReference type="InterPro" id="IPR020070">
    <property type="entry name" value="Ribosomal_bL9_N"/>
</dbReference>
<dbReference type="EMBL" id="AYZF01000008">
    <property type="protein sequence ID" value="KRN06728.1"/>
    <property type="molecule type" value="Genomic_DNA"/>
</dbReference>
<feature type="domain" description="Ribosomal protein L9" evidence="8">
    <location>
        <begin position="1"/>
        <end position="46"/>
    </location>
</feature>
<comment type="similarity">
    <text evidence="1 7">Belongs to the bacterial ribosomal protein bL9 family.</text>
</comment>
<evidence type="ECO:0000256" key="2">
    <source>
        <dbReference type="ARBA" id="ARBA00022730"/>
    </source>
</evidence>
<evidence type="ECO:0000256" key="7">
    <source>
        <dbReference type="HAMAP-Rule" id="MF_00503"/>
    </source>
</evidence>
<dbReference type="STRING" id="1423806.FD15_GL000283"/>
<dbReference type="HAMAP" id="MF_00503">
    <property type="entry name" value="Ribosomal_bL9"/>
    <property type="match status" value="1"/>
</dbReference>
<dbReference type="Gene3D" id="3.40.5.10">
    <property type="entry name" value="Ribosomal protein L9, N-terminal domain"/>
    <property type="match status" value="1"/>
</dbReference>
<dbReference type="InterPro" id="IPR009027">
    <property type="entry name" value="Ribosomal_bL9/RNase_H1_N"/>
</dbReference>
<dbReference type="NCBIfam" id="TIGR00158">
    <property type="entry name" value="L9"/>
    <property type="match status" value="1"/>
</dbReference>
<dbReference type="InterPro" id="IPR020594">
    <property type="entry name" value="Ribosomal_bL9_bac/chp"/>
</dbReference>
<dbReference type="InterPro" id="IPR020069">
    <property type="entry name" value="Ribosomal_bL9_C"/>
</dbReference>
<name>A0A023CYL8_9LACO</name>
<dbReference type="AlphaFoldDB" id="A0A023CYL8"/>